<comment type="caution">
    <text evidence="1">The sequence shown here is derived from an EMBL/GenBank/DDBJ whole genome shotgun (WGS) entry which is preliminary data.</text>
</comment>
<dbReference type="RefSeq" id="WP_125315530.1">
    <property type="nucleotide sequence ID" value="NZ_RSEC01000061.1"/>
</dbReference>
<organism evidence="1 2">
    <name type="scientific">Amycolatopsis eburnea</name>
    <dbReference type="NCBI Taxonomy" id="2267691"/>
    <lineage>
        <taxon>Bacteria</taxon>
        <taxon>Bacillati</taxon>
        <taxon>Actinomycetota</taxon>
        <taxon>Actinomycetes</taxon>
        <taxon>Pseudonocardiales</taxon>
        <taxon>Pseudonocardiaceae</taxon>
        <taxon>Amycolatopsis</taxon>
    </lineage>
</organism>
<proteinExistence type="predicted"/>
<accession>A0A427SYJ2</accession>
<evidence type="ECO:0000313" key="1">
    <source>
        <dbReference type="EMBL" id="RSD09595.1"/>
    </source>
</evidence>
<reference evidence="1 2" key="1">
    <citation type="submission" date="2018-12" db="EMBL/GenBank/DDBJ databases">
        <title>Amycolatopsis eburnea sp. nov. actinomycete associate with arbuscular mycorrhiza fungal spore.</title>
        <authorList>
            <person name="Lumyong S."/>
            <person name="Chaiya L."/>
        </authorList>
    </citation>
    <scope>NUCLEOTIDE SEQUENCE [LARGE SCALE GENOMIC DNA]</scope>
    <source>
        <strain evidence="1 2">GLM-1</strain>
    </source>
</reference>
<keyword evidence="2" id="KW-1185">Reference proteome</keyword>
<gene>
    <name evidence="1" type="ORF">EIY87_42015</name>
</gene>
<dbReference type="OrthoDB" id="511218at2"/>
<evidence type="ECO:0000313" key="2">
    <source>
        <dbReference type="Proteomes" id="UP000267081"/>
    </source>
</evidence>
<sequence>MPIDKVRVDLGWGPAKLSGEWRPDQAERDAAWELYVELVTRITVAPLAPGHGILREALSSLYQLFGVTREILRKYGPSVAKPPRKGEYRFGHLAIWMLNAALRPVLAHWHPALQEWEASRPEGTAVVVHEAAWERSQELRDELEKLRRVLLQYAEIFATVCEAPALIDATHAILEQYAAEQS</sequence>
<dbReference type="EMBL" id="RSEC01000061">
    <property type="protein sequence ID" value="RSD09595.1"/>
    <property type="molecule type" value="Genomic_DNA"/>
</dbReference>
<protein>
    <submittedName>
        <fullName evidence="1">Uncharacterized protein</fullName>
    </submittedName>
</protein>
<name>A0A427SYJ2_9PSEU</name>
<dbReference type="Proteomes" id="UP000267081">
    <property type="component" value="Unassembled WGS sequence"/>
</dbReference>
<dbReference type="AlphaFoldDB" id="A0A427SYJ2"/>